<keyword evidence="6" id="KW-0067">ATP-binding</keyword>
<dbReference type="InterPro" id="IPR051261">
    <property type="entry name" value="NLR"/>
</dbReference>
<dbReference type="FunFam" id="3.80.10.10:FF:001632">
    <property type="entry name" value="Uncharacterized protein"/>
    <property type="match status" value="1"/>
</dbReference>
<evidence type="ECO:0000313" key="9">
    <source>
        <dbReference type="EMBL" id="KAK2906719.1"/>
    </source>
</evidence>
<feature type="compositionally biased region" description="Low complexity" evidence="7">
    <location>
        <begin position="118"/>
        <end position="134"/>
    </location>
</feature>
<evidence type="ECO:0000259" key="8">
    <source>
        <dbReference type="PROSITE" id="PS50837"/>
    </source>
</evidence>
<feature type="region of interest" description="Disordered" evidence="7">
    <location>
        <begin position="5120"/>
        <end position="5139"/>
    </location>
</feature>
<feature type="compositionally biased region" description="Low complexity" evidence="7">
    <location>
        <begin position="22"/>
        <end position="33"/>
    </location>
</feature>
<dbReference type="InterPro" id="IPR041075">
    <property type="entry name" value="NOD1/2_WH"/>
</dbReference>
<dbReference type="Pfam" id="PF17779">
    <property type="entry name" value="WHD_NOD2"/>
    <property type="match status" value="1"/>
</dbReference>
<dbReference type="GO" id="GO:0005524">
    <property type="term" value="F:ATP binding"/>
    <property type="evidence" value="ECO:0007669"/>
    <property type="project" value="UniProtKB-KW"/>
</dbReference>
<dbReference type="SMART" id="SM00365">
    <property type="entry name" value="LRR_SD22"/>
    <property type="match status" value="15"/>
</dbReference>
<dbReference type="InterPro" id="IPR003591">
    <property type="entry name" value="Leu-rich_rpt_typical-subtyp"/>
</dbReference>
<dbReference type="InterPro" id="IPR007111">
    <property type="entry name" value="NACHT_NTPase"/>
</dbReference>
<evidence type="ECO:0000313" key="10">
    <source>
        <dbReference type="Proteomes" id="UP001187343"/>
    </source>
</evidence>
<evidence type="ECO:0000256" key="1">
    <source>
        <dbReference type="ARBA" id="ARBA00004496"/>
    </source>
</evidence>
<proteinExistence type="predicted"/>
<evidence type="ECO:0000256" key="5">
    <source>
        <dbReference type="ARBA" id="ARBA00022741"/>
    </source>
</evidence>
<gene>
    <name evidence="9" type="ORF">Q8A67_005704</name>
</gene>
<feature type="compositionally biased region" description="Polar residues" evidence="7">
    <location>
        <begin position="144"/>
        <end position="154"/>
    </location>
</feature>
<dbReference type="InterPro" id="IPR041267">
    <property type="entry name" value="NLRP_HD2"/>
</dbReference>
<dbReference type="FunFam" id="3.80.10.10:FF:001173">
    <property type="entry name" value="Si:ch211-213a13.2"/>
    <property type="match status" value="2"/>
</dbReference>
<dbReference type="InterPro" id="IPR006553">
    <property type="entry name" value="Leu-rich_rpt_Cys-con_subtyp"/>
</dbReference>
<feature type="compositionally biased region" description="Basic and acidic residues" evidence="7">
    <location>
        <begin position="34"/>
        <end position="50"/>
    </location>
</feature>
<dbReference type="PANTHER" id="PTHR24106">
    <property type="entry name" value="NACHT, LRR AND CARD DOMAINS-CONTAINING"/>
    <property type="match status" value="1"/>
</dbReference>
<sequence length="5139" mass="567736">MSEERGKDSLSKMSLSEKHSVRSGSHVSSSVSVKSDRSKEEAPFFSEKKTSPTRSVRSGSRVSSSVSVKSDLSKGEGPNFTEKKPSSIKSVRSSSVFVKSDLSKDDLPPNFSEKKTSSTKSVRSGSHVSSSVSVKSDRSKGSPPNLSEKTSQTKSVCSGSHVFSSVSVESDQSKIEPPKFSEKKTSPNKRVQDEKSDTKVQKYHFQKKFRDLHSIFQDLENKMITFLKYELEKFKKILKQENTQYSVRNTEEMYSIKEAALDLTLYFLREMKEDEAANTLEDKLLRIHLKSNLKEKYKCVFEGIAKQGDAKLLNNIYTDLYITQGCTEQVNNEHEVRQIEVTSRRHESQEIQVECTNLFQAGKDKIKTVLTKGVAGIGKSVSVQKFVLDWAEGKENQDISFIFPLPFREMNLKDKDKQSLMDLITQFFPETKGLNLAKTNMYKVLFILDGLDEFRLPLNFEGNEMWSDVLSPASLDVLLTNLIKGNLLPSALIWITTRPAAASKIPPECINRLTEIRGFNDAQKEVYFRKRFKNENQAKEIIDHVKKSRSLFIMCHIPVFCWISATVLKNILEMKTNNDQKNIQANDVSKTLHESNNEDTPKTLTQMYTHFLRFQIMQSRRKYDEEYTPDISWDKDVILSLGKLAFQQLERNNVIFYDTDLEACGIDVYKASVYSGMCTQIFREERGILLGTMYCFVHLSIQEFIAALYAHLFLDINKKSVFVHESAKQGNKNETMIDLLKTAVDKALESDNGHLDLFLRFLLGLSLQSNRLLLQGLLTQQDNNDQIKKEIVQHIKQKLEANLSPERSINLFYCLNELNDQTLVKEIQTHLSKGSLSSADLSPAQWSAVAFVLLTSKEELEEFELQKFKKSDECLIRLLAVIKTSKRALLNDCDLTDRSCSALATILGSDTSLKELNMNNNNLQDSGVKLLCTGLENIKCELEILRLSKCALTEESCLSLASVLSSNSRSLKVLDLSNNNLHNSGVTLLSDGLKHKCKLEILRLSNCCISEEGYKALASALRSNPSHLIELDLTGNDPGQSGVKELNDLLQDPNCQLKTLRFLSFAADEACQFLTGVMCENPLLLRELNLSDRELGDTRVNQIAALLQDKHCKLNTLILCGCSITEKQCFILSSALKSNPSHLRELDLSENQIKHTGVNHLCNLLKNSHCKLERLRLSDCSITEEGYKALASALRSNPSYLIELDLRGNDPGQSGVKQLNDLLQDDSCKLKTIRFLKSPAAQDACNYLTKVLGTSPLLLKELDLSEDKLGDLDGEKLSALLMDSHTKVEKIMLNNCKLTEKSCSILATVLSSKTILKEMDLNNSHLLDSGVKEICEGLKNPLCELKILKLSNCSITEEGYKALASTLRLNPSHLIELDLTGNDPGQSGVKELNDLLQDPNCQLKTLRFLGPAADEACQYVTGIVGKNPLLLSELNLSEHKLGDTQVNQIAALLQDKHCKLNTLMLCDCGLTEECCSALATVLITNASLKELDMSDNNLQDSGVKKLQNGLENTRCTLEKLRLSNCSITEEGYKALASALRSNPSHLIELDLTGNDPGQSGVKELSDLLQDPNCQLKTLRFLGSAPEEACQYVNSVIGGNLLLLRELNLSEHKLEHDGLKKLAMVLQDKHCKINTLILNNGDITDEDCHVLTTALNSNPSNLTELNLSGTKLRNSGIKIFSTLFKNEQCRLKNLKFNCISITDEGCDAITSEFTLNPSNLIELDLSANKLGNSGVKTISNLLGNSQCTLQILRLSDCSITEEGYKALASALRSNPSHLIELDLTGNDPGQSGVKELDDLLQDSNCQLKTLRFLGPAADEACQFVTGIVGENPLLLRDLNLRGNNLGDKQIVQISALLQDKHCKLNTLILSNCSITEEGYKALASALRSNPSHLIELDLTGNDPGQSGVKELNDVQEDQLINCQMKTLRFLGPDADEAFQYVTGIVGKNPLLLSELNLSEHKLGDTNMKRLAALLQDKHCKLNTVILNNSNITEEDCRLLTAALNSNPSNLTELDLSQTTLKNSAMKYFSTLFKNAQCRLKKLKFNCNDITEEGCAALTSAFNSNPLNLIELDLSGNKLGNSGVTEICTLLTNSQCTLQRLRLSNCSITEKGYKALSSALRSNPSHLIELDLTGNDPGQSGVKELNDLLQDPNCQLKTLRFLGTAADEACQYVTGIVGKNPLLLKELNLCGRKLGDTRVNQIAALLQDKHCKLNTLILNNNSITAEGCVALTTAFSSNPLNLMELDLSENKISNSGMKNFCSLLENTQFKVEKLKLSNCSINEEGYKALASALRSNPSHLIELDLTGNDPGQSGVKELTDLLQDPKCQLKTLGFLKTPAAQEACDHLTKVLRTCPLLLTKLDLSRDKLGHLDWEKLSALLMDSHSKVEKIKLNNCNLKEKSCSVLATVLSSKTTLKEIDLNNSRLLDSGVKKICEGLKNPVCELKILKLSKCSISEEGYKALASALRSNPSHLIELDLTGNDPGQSGVKELIDLLQDPNCQMKTLRLLESHDAEEACKYLIDVLHIKNPLLLGDLNLSEHKLDDTQVNQIAALLQDTHCKLNTLKLHNCDLTEKSCSALATVLRSNPSLKELDMSNNNLQDSGVKKLQRGLENTHCTLQKLGLSNCSITEEGYKALASALRSNPSHLIELDLTRNDPGQSGVKELSDVLQNPNCQLKPKFLSPAADEACQYLTEVVGGNPLLLQELNLSKCQLRDKQVNQIAALLQDKHCKLNTLMLKNNMITEEGCAALISAFNSNPSNLKELDLSENKLGTIGMEKICLLLKNTQCKLEKLKLSGCSITEEGYKALASALRSNPSHLIELDLTGNDPGHSGVKELTDLLQDERYKFTIRFLESPSAEEACNYLTKVLQISPLLLTELDLSGDKLGDLDGEKLSALLMDSHCKLEKIKVNNCKLTEKSCQILATVLSSKTILKEMDLNNSRLLDSGVKKICEGLKNAVCELKILKLSDCSITEEGYRALASALRSNPSHLIELDLTGNDPGQSGVKELIDVQQNQNCKLETLRFLRSPAANEACQYVTGIVGKNPLLLRKLNLSGHELGDTQVNQIAVLLQDKHCKLNTLTLCGCSITEKQCPILTIALCSNLSHLRELNLSGNQIKNKGMKHLSEMLTDIRCKLERLRLRDCGLAEESCSAFATVLTSNPILKELDMSNNNLQDSGVKKLQKGLECTNCKLEKFKLSDCRITEEGYKALASALRSNPSHLTELDLTGNDPGQSGVKDLSDLLQDPNCQLKTLRFLQSPDAEEACKYLTEVLHIKNPLLLRELNLSERELEDIRVNQITALLLDKHCKLKTLTLSDCSITEEGYKALSLALRSNPSHLIELDLTGNDPGQSGVKELNDLKQDPNYSLETLRFLDSAAEETCQYVNGVMGGNLLLLRELNLSEHKLGSYGLEKLAIVLQDKHCKINALILNNSDITDEDCCVLTTALNSNPSNLTELNLSGTKLRNSGIKIFSTLFKNEQCRLKKLKFNCISITDEGCDAMISEFNLNPSNLIELDLSGNKLENSGVEKICTLLGNSQCTLQILRLSKCSITEEGYRALASALKSNPSNLIELDLTGNDPGQSGVKELNDLLQDPNCQLKTLRFLGPAADEACQFVTRIVGESPLLLRDLNLRGNNLGDKQIVQISALLQDKHCKLNTLILSNCSITEGGYKALASALRSNPSHLIELDLTGNDPGQSGVKELNDLLQDPNCQLNTLRFLGPAADEAFQYVAGIVGKNPLLLRELNLSGRKLGNTQVNQIAALLQDKHCKLNTVMLNNNSITEEGCAVLTSAFSLNPSNLIELDLSGNKLQNTGIKKLCHLVENNECRLEKLKLSDCSITEEGYKAISSALRSNPSHLKELDLTGNDPGQSGVKELIALLQDGCYKLNTIRFLKSPAAQEACEYLTKVLQISPLVLTELDLSEDKLGDLDGEKLSALLMDSHSKLEKMKLNNCKWIEKSCSVLATVLSSKTILKEMDLNNSRLLDSGVKEICEGLKNSVCELKILNLSNCNVTEEGYKALASALRSNPSHLIELDLTGNDPGQSGVKELSDLLQDPNCQLKTLRFLSPAADEACQYVTGIVKENPLFLRELNLNERELGDTRVNQIAVLLQDKHCKLKALQLHNCGLTEESCSALSTVLRSNPSLKELDMSNNKLQDSGVNKLQNGLKDKNCTLQKLRLSDCSITEEGYKALASALRSNPSHLIELDLTGNDPGQSGVKELNDLLQDPNCQLKRLSFLGPAEAEACRYVTRIVGKNPLLLRELILSEKNLGDKQMEQVAALLRDKHCKLNTLTLNKNSITAEGFAALTSAFNLNPLNLLELDLSENKLGNSGMKNFCSLLENTQFRVEKLKLCGCGVTEESCSALATVLRSNPILKELDMSNNNLLDSGVKKLQNGLKDKNCTLQKLRLSNCSITEEGYKALASALRSNPSHLIELDLTGNDPGQSGVKELSDLLQDPNCQLNTLGFLGPAADEACQYVTEIVGKNPLLLRELNLSKRELGDTRVKQIAALLQDKHCKLNTLMLNNNNITAEGCAALTTAFNSNPSNLIELDLSENELQNSGIDEICPLLKNTQCKIGKLRLSDCSITENSYKALASALRSNPSHLIELDLTGNDPGQSGVKELIDLLQDGRFTTKRFRLLESHDAEEACKYLTKVLGKNPLLLGDLNLSEHKLEDARVIQITALLQDTHCKLNTLMLCDCGLTEKSCSALATVLISNHSLKELDMSNNNLQNSGVKKLQNGLENTNCKLEKLRLSKCSITEEGYKALASALRSNPSHLIELDLTGNDPGQSGVKELSDLLQDPNCKIQLKFLRSPHAEEACQYVVGVLGKNPLLLRELNLSEHELGDTRVNQIAALLQDKHCKLNTLILCGCSITEKQCLILTSALYSNLSHLRELDLSGNKIENKGAKHICDLLTDTRCKLERLRFRGCGITNAGCSALKIALKSNPSHVKQLDLSENKLGESGFKNLGDLLKNPQCKLETLALCKCKIKEKQCVLLTSALKSNPSHLRELNLSENYLKQTRVKPFYDVLKDSRCKLERLSLNDCGITDVACLAQSLTEKSALQFLKELDLSNNKIGDSKNKLSDVLQNSNCNLSLEKEQWFIWSTGANIINRISGSLPWRKAQEEPPDEESSEDETED</sequence>
<dbReference type="FunFam" id="3.80.10.10:FF:000551">
    <property type="entry name" value="Si:dkey-286j17.4"/>
    <property type="match status" value="2"/>
</dbReference>
<name>A0AA88QB43_9TELE</name>
<dbReference type="Pfam" id="PF13516">
    <property type="entry name" value="LRR_6"/>
    <property type="match status" value="31"/>
</dbReference>
<keyword evidence="5" id="KW-0547">Nucleotide-binding</keyword>
<dbReference type="Gene3D" id="3.80.10.10">
    <property type="entry name" value="Ribonuclease Inhibitor"/>
    <property type="match status" value="24"/>
</dbReference>
<dbReference type="GO" id="GO:0009966">
    <property type="term" value="P:regulation of signal transduction"/>
    <property type="evidence" value="ECO:0007669"/>
    <property type="project" value="UniProtKB-ARBA"/>
</dbReference>
<dbReference type="FunFam" id="3.80.10.10:FF:000558">
    <property type="entry name" value="Si:ch211-11p18.6"/>
    <property type="match status" value="4"/>
</dbReference>
<dbReference type="FunFam" id="3.80.10.10:FF:001174">
    <property type="entry name" value="Si:ch211-156p11.1"/>
    <property type="match status" value="1"/>
</dbReference>
<feature type="compositionally biased region" description="Low complexity" evidence="7">
    <location>
        <begin position="87"/>
        <end position="100"/>
    </location>
</feature>
<organism evidence="9 10">
    <name type="scientific">Cirrhinus molitorella</name>
    <name type="common">mud carp</name>
    <dbReference type="NCBI Taxonomy" id="172907"/>
    <lineage>
        <taxon>Eukaryota</taxon>
        <taxon>Metazoa</taxon>
        <taxon>Chordata</taxon>
        <taxon>Craniata</taxon>
        <taxon>Vertebrata</taxon>
        <taxon>Euteleostomi</taxon>
        <taxon>Actinopterygii</taxon>
        <taxon>Neopterygii</taxon>
        <taxon>Teleostei</taxon>
        <taxon>Ostariophysi</taxon>
        <taxon>Cypriniformes</taxon>
        <taxon>Cyprinidae</taxon>
        <taxon>Labeoninae</taxon>
        <taxon>Labeonini</taxon>
        <taxon>Cirrhinus</taxon>
    </lineage>
</organism>
<dbReference type="InterPro" id="IPR029495">
    <property type="entry name" value="NACHT-assoc"/>
</dbReference>
<reference evidence="9" key="1">
    <citation type="submission" date="2023-08" db="EMBL/GenBank/DDBJ databases">
        <title>Chromosome-level Genome Assembly of mud carp (Cirrhinus molitorella).</title>
        <authorList>
            <person name="Liu H."/>
        </authorList>
    </citation>
    <scope>NUCLEOTIDE SEQUENCE</scope>
    <source>
        <strain evidence="9">Prfri</strain>
        <tissue evidence="9">Muscle</tissue>
    </source>
</reference>
<dbReference type="SMART" id="SM00368">
    <property type="entry name" value="LRR_RI"/>
    <property type="match status" value="114"/>
</dbReference>
<dbReference type="SMART" id="SM00369">
    <property type="entry name" value="LRR_TYP"/>
    <property type="match status" value="6"/>
</dbReference>
<keyword evidence="3" id="KW-0433">Leucine-rich repeat</keyword>
<feature type="compositionally biased region" description="Acidic residues" evidence="7">
    <location>
        <begin position="5126"/>
        <end position="5139"/>
    </location>
</feature>
<evidence type="ECO:0000256" key="2">
    <source>
        <dbReference type="ARBA" id="ARBA00022490"/>
    </source>
</evidence>
<dbReference type="SMART" id="SM00367">
    <property type="entry name" value="LRR_CC"/>
    <property type="match status" value="24"/>
</dbReference>
<feature type="domain" description="NACHT" evidence="8">
    <location>
        <begin position="367"/>
        <end position="501"/>
    </location>
</feature>
<comment type="caution">
    <text evidence="9">The sequence shown here is derived from an EMBL/GenBank/DDBJ whole genome shotgun (WGS) entry which is preliminary data.</text>
</comment>
<dbReference type="InterPro" id="IPR027417">
    <property type="entry name" value="P-loop_NTPase"/>
</dbReference>
<dbReference type="FunFam" id="3.80.10.10:FF:000947">
    <property type="entry name" value="Si:dkey-286j17.4"/>
    <property type="match status" value="2"/>
</dbReference>
<dbReference type="FunFam" id="3.80.10.10:FF:000755">
    <property type="entry name" value="Si:ch211-213a13.2"/>
    <property type="match status" value="3"/>
</dbReference>
<dbReference type="Pfam" id="PF14484">
    <property type="entry name" value="FISNA"/>
    <property type="match status" value="1"/>
</dbReference>
<evidence type="ECO:0000256" key="3">
    <source>
        <dbReference type="ARBA" id="ARBA00022614"/>
    </source>
</evidence>
<dbReference type="Pfam" id="PF17776">
    <property type="entry name" value="NLRC4_HD2"/>
    <property type="match status" value="1"/>
</dbReference>
<dbReference type="FunFam" id="3.80.10.10:FF:001548">
    <property type="entry name" value="Si:ch211-213a13.2"/>
    <property type="match status" value="3"/>
</dbReference>
<dbReference type="Pfam" id="PF05729">
    <property type="entry name" value="NACHT"/>
    <property type="match status" value="1"/>
</dbReference>
<keyword evidence="2" id="KW-0963">Cytoplasm</keyword>
<protein>
    <recommendedName>
        <fullName evidence="8">NACHT domain-containing protein</fullName>
    </recommendedName>
</protein>
<dbReference type="GO" id="GO:0005737">
    <property type="term" value="C:cytoplasm"/>
    <property type="evidence" value="ECO:0007669"/>
    <property type="project" value="UniProtKB-SubCell"/>
</dbReference>
<evidence type="ECO:0000256" key="7">
    <source>
        <dbReference type="SAM" id="MobiDB-lite"/>
    </source>
</evidence>
<keyword evidence="4" id="KW-0677">Repeat</keyword>
<feature type="region of interest" description="Disordered" evidence="7">
    <location>
        <begin position="168"/>
        <end position="197"/>
    </location>
</feature>
<dbReference type="PROSITE" id="PS50837">
    <property type="entry name" value="NACHT"/>
    <property type="match status" value="1"/>
</dbReference>
<dbReference type="InterPro" id="IPR032675">
    <property type="entry name" value="LRR_dom_sf"/>
</dbReference>
<feature type="compositionally biased region" description="Low complexity" evidence="7">
    <location>
        <begin position="54"/>
        <end position="70"/>
    </location>
</feature>
<comment type="subcellular location">
    <subcellularLocation>
        <location evidence="1">Cytoplasm</location>
    </subcellularLocation>
</comment>
<dbReference type="Proteomes" id="UP001187343">
    <property type="component" value="Unassembled WGS sequence"/>
</dbReference>
<dbReference type="EMBL" id="JAUYZG010000005">
    <property type="protein sequence ID" value="KAK2906719.1"/>
    <property type="molecule type" value="Genomic_DNA"/>
</dbReference>
<dbReference type="PROSITE" id="PS51450">
    <property type="entry name" value="LRR"/>
    <property type="match status" value="4"/>
</dbReference>
<dbReference type="FunFam" id="3.80.10.10:FF:000782">
    <property type="entry name" value="Si:ch211-196h16.4"/>
    <property type="match status" value="2"/>
</dbReference>
<dbReference type="SMART" id="SM01288">
    <property type="entry name" value="FISNA"/>
    <property type="match status" value="1"/>
</dbReference>
<feature type="compositionally biased region" description="Basic and acidic residues" evidence="7">
    <location>
        <begin position="171"/>
        <end position="197"/>
    </location>
</feature>
<feature type="compositionally biased region" description="Basic and acidic residues" evidence="7">
    <location>
        <begin position="101"/>
        <end position="116"/>
    </location>
</feature>
<feature type="compositionally biased region" description="Basic and acidic residues" evidence="7">
    <location>
        <begin position="1"/>
        <end position="20"/>
    </location>
</feature>
<keyword evidence="10" id="KW-1185">Reference proteome</keyword>
<dbReference type="SUPFAM" id="SSF52047">
    <property type="entry name" value="RNI-like"/>
    <property type="match status" value="16"/>
</dbReference>
<evidence type="ECO:0000256" key="6">
    <source>
        <dbReference type="ARBA" id="ARBA00022840"/>
    </source>
</evidence>
<accession>A0AA88QB43</accession>
<evidence type="ECO:0000256" key="4">
    <source>
        <dbReference type="ARBA" id="ARBA00022737"/>
    </source>
</evidence>
<dbReference type="InterPro" id="IPR001611">
    <property type="entry name" value="Leu-rich_rpt"/>
</dbReference>
<feature type="region of interest" description="Disordered" evidence="7">
    <location>
        <begin position="1"/>
        <end position="154"/>
    </location>
</feature>
<dbReference type="Gene3D" id="3.40.50.300">
    <property type="entry name" value="P-loop containing nucleotide triphosphate hydrolases"/>
    <property type="match status" value="1"/>
</dbReference>
<dbReference type="FunFam" id="3.40.50.300:FF:000210">
    <property type="entry name" value="Si:dkey-16p6.1"/>
    <property type="match status" value="1"/>
</dbReference>